<dbReference type="InterPro" id="IPR001633">
    <property type="entry name" value="EAL_dom"/>
</dbReference>
<feature type="domain" description="GGDEF" evidence="4">
    <location>
        <begin position="263"/>
        <end position="403"/>
    </location>
</feature>
<evidence type="ECO:0000259" key="3">
    <source>
        <dbReference type="PROSITE" id="PS50885"/>
    </source>
</evidence>
<dbReference type="InterPro" id="IPR000160">
    <property type="entry name" value="GGDEF_dom"/>
</dbReference>
<dbReference type="CDD" id="cd01948">
    <property type="entry name" value="EAL"/>
    <property type="match status" value="1"/>
</dbReference>
<dbReference type="Pfam" id="PF00990">
    <property type="entry name" value="GGDEF"/>
    <property type="match status" value="1"/>
</dbReference>
<evidence type="ECO:0000256" key="1">
    <source>
        <dbReference type="SAM" id="Phobius"/>
    </source>
</evidence>
<dbReference type="PROSITE" id="PS50885">
    <property type="entry name" value="HAMP"/>
    <property type="match status" value="1"/>
</dbReference>
<comment type="caution">
    <text evidence="5">The sequence shown here is derived from an EMBL/GenBank/DDBJ whole genome shotgun (WGS) entry which is preliminary data.</text>
</comment>
<dbReference type="InterPro" id="IPR029787">
    <property type="entry name" value="Nucleotide_cyclase"/>
</dbReference>
<dbReference type="InterPro" id="IPR043128">
    <property type="entry name" value="Rev_trsase/Diguanyl_cyclase"/>
</dbReference>
<dbReference type="PROSITE" id="PS50887">
    <property type="entry name" value="GGDEF"/>
    <property type="match status" value="1"/>
</dbReference>
<dbReference type="SUPFAM" id="SSF55073">
    <property type="entry name" value="Nucleotide cyclase"/>
    <property type="match status" value="1"/>
</dbReference>
<dbReference type="RefSeq" id="WP_153664683.1">
    <property type="nucleotide sequence ID" value="NZ_JAAIKR010000007.1"/>
</dbReference>
<proteinExistence type="predicted"/>
<dbReference type="PANTHER" id="PTHR33121:SF79">
    <property type="entry name" value="CYCLIC DI-GMP PHOSPHODIESTERASE PDED-RELATED"/>
    <property type="match status" value="1"/>
</dbReference>
<organism evidence="5 6">
    <name type="scientific">Shewanella intestini</name>
    <dbReference type="NCBI Taxonomy" id="2017544"/>
    <lineage>
        <taxon>Bacteria</taxon>
        <taxon>Pseudomonadati</taxon>
        <taxon>Pseudomonadota</taxon>
        <taxon>Gammaproteobacteria</taxon>
        <taxon>Alteromonadales</taxon>
        <taxon>Shewanellaceae</taxon>
        <taxon>Shewanella</taxon>
    </lineage>
</organism>
<keyword evidence="1" id="KW-1133">Transmembrane helix</keyword>
<feature type="domain" description="HAMP" evidence="3">
    <location>
        <begin position="172"/>
        <end position="224"/>
    </location>
</feature>
<gene>
    <name evidence="5" type="ORF">G3R48_09395</name>
</gene>
<protein>
    <submittedName>
        <fullName evidence="5">EAL domain-containing protein</fullName>
    </submittedName>
</protein>
<accession>A0ABS5I2E0</accession>
<evidence type="ECO:0000313" key="5">
    <source>
        <dbReference type="EMBL" id="MBR9728191.1"/>
    </source>
</evidence>
<dbReference type="InterPro" id="IPR035919">
    <property type="entry name" value="EAL_sf"/>
</dbReference>
<dbReference type="Pfam" id="PF16448">
    <property type="entry name" value="LapD_MoxY_N"/>
    <property type="match status" value="1"/>
</dbReference>
<dbReference type="SUPFAM" id="SSF158472">
    <property type="entry name" value="HAMP domain-like"/>
    <property type="match status" value="1"/>
</dbReference>
<dbReference type="Gene3D" id="3.30.70.270">
    <property type="match status" value="1"/>
</dbReference>
<dbReference type="SMART" id="SM00304">
    <property type="entry name" value="HAMP"/>
    <property type="match status" value="1"/>
</dbReference>
<dbReference type="Gene3D" id="6.10.340.10">
    <property type="match status" value="1"/>
</dbReference>
<dbReference type="Gene3D" id="6.20.270.20">
    <property type="entry name" value="LapD/MoxY periplasmic domain"/>
    <property type="match status" value="1"/>
</dbReference>
<feature type="transmembrane region" description="Helical" evidence="1">
    <location>
        <begin position="6"/>
        <end position="27"/>
    </location>
</feature>
<dbReference type="InterPro" id="IPR003660">
    <property type="entry name" value="HAMP_dom"/>
</dbReference>
<dbReference type="Gene3D" id="3.30.110.200">
    <property type="match status" value="1"/>
</dbReference>
<keyword evidence="1" id="KW-0812">Transmembrane</keyword>
<dbReference type="PROSITE" id="PS50883">
    <property type="entry name" value="EAL"/>
    <property type="match status" value="1"/>
</dbReference>
<dbReference type="Gene3D" id="3.20.20.450">
    <property type="entry name" value="EAL domain"/>
    <property type="match status" value="1"/>
</dbReference>
<dbReference type="CDD" id="cd06225">
    <property type="entry name" value="HAMP"/>
    <property type="match status" value="1"/>
</dbReference>
<sequence length="643" mass="74055">MTLFRQIYALLFGLFLLTITSLAYIQITQTQRFLTKQMHSEINNASHSLGLMLTPVLEAGDNSAADTLVNVIFEGGYYQQIKLTWLVDGTQQLWVHPMQVNEVPQWFIDLGIFHTIKKETVITSGWLQLAKLEITAHPGLAYNELWQIISNTVILFAVLFLIAILLARLGLTWILRPLNQLSQHAEKIALRQFGPELPTPKTRELKHLVIAFNNMSTQLKQVFNSLDSEVSELRNKNLVDQVSNLPNRQYMVSRLTSWLSEPSSGALFLAKFGWLEEVHRKYGYQVRDETIRLLAEKLHHHLDDISPSVVTRIAAYEFAFIVGDQEHEQLTKYLQTLIRTVNQEVTKAGGKPNENFAIGIAERTPQSTVSEILSQADNALQRATMTHRVFTWFENNNKQIFSREQWRKHLTHAIENKQFHFKWQPVLLTTNNEICQREIYCQLHIEGNTVPAGQFMTYVELLSIGTILDRCLIESLNDKHIFDKNFEPVAINLTIESIASYDFHQWLKQFLRNHSHPERICFEIPETCVYNDLSACKHLCHIIRDCGAHFGIDHFGRQFGSMNYLQHLHPSYVKLDQSFAHIEDNYNNNELCRALVNVAKGLDIQVIVTGVQTKAVIEQFEKLRLDAYQGFIMPPVAIDEDNH</sequence>
<dbReference type="SUPFAM" id="SSF141868">
    <property type="entry name" value="EAL domain-like"/>
    <property type="match status" value="1"/>
</dbReference>
<dbReference type="EMBL" id="JAAIKR010000007">
    <property type="protein sequence ID" value="MBR9728191.1"/>
    <property type="molecule type" value="Genomic_DNA"/>
</dbReference>
<name>A0ABS5I2E0_9GAMM</name>
<dbReference type="PANTHER" id="PTHR33121">
    <property type="entry name" value="CYCLIC DI-GMP PHOSPHODIESTERASE PDEF"/>
    <property type="match status" value="1"/>
</dbReference>
<evidence type="ECO:0000259" key="4">
    <source>
        <dbReference type="PROSITE" id="PS50887"/>
    </source>
</evidence>
<dbReference type="Pfam" id="PF00563">
    <property type="entry name" value="EAL"/>
    <property type="match status" value="1"/>
</dbReference>
<dbReference type="InterPro" id="IPR032244">
    <property type="entry name" value="LapD_MoxY_N"/>
</dbReference>
<dbReference type="Proteomes" id="UP000811844">
    <property type="component" value="Unassembled WGS sequence"/>
</dbReference>
<evidence type="ECO:0000313" key="6">
    <source>
        <dbReference type="Proteomes" id="UP000811844"/>
    </source>
</evidence>
<feature type="transmembrane region" description="Helical" evidence="1">
    <location>
        <begin position="153"/>
        <end position="175"/>
    </location>
</feature>
<dbReference type="InterPro" id="IPR050706">
    <property type="entry name" value="Cyclic-di-GMP_PDE-like"/>
</dbReference>
<keyword evidence="1" id="KW-0472">Membrane</keyword>
<dbReference type="SMART" id="SM00052">
    <property type="entry name" value="EAL"/>
    <property type="match status" value="1"/>
</dbReference>
<feature type="domain" description="EAL" evidence="2">
    <location>
        <begin position="403"/>
        <end position="643"/>
    </location>
</feature>
<dbReference type="SMART" id="SM00267">
    <property type="entry name" value="GGDEF"/>
    <property type="match status" value="1"/>
</dbReference>
<dbReference type="InterPro" id="IPR042461">
    <property type="entry name" value="LapD_MoxY_peri_C"/>
</dbReference>
<dbReference type="Pfam" id="PF00672">
    <property type="entry name" value="HAMP"/>
    <property type="match status" value="1"/>
</dbReference>
<reference evidence="5 6" key="1">
    <citation type="submission" date="2020-02" db="EMBL/GenBank/DDBJ databases">
        <title>Shewanella WXL01 sp. nov., a marine bacterium isolated from green algae in Luhuitou Fringing Reef (Northern South China Sea).</title>
        <authorList>
            <person name="Wang X."/>
        </authorList>
    </citation>
    <scope>NUCLEOTIDE SEQUENCE [LARGE SCALE GENOMIC DNA]</scope>
    <source>
        <strain evidence="5 6">MCCC 1A01895</strain>
    </source>
</reference>
<evidence type="ECO:0000259" key="2">
    <source>
        <dbReference type="PROSITE" id="PS50883"/>
    </source>
</evidence>
<keyword evidence="6" id="KW-1185">Reference proteome</keyword>